<gene>
    <name evidence="9" type="ORF">RJ639_047876</name>
</gene>
<organism evidence="9 10">
    <name type="scientific">Escallonia herrerae</name>
    <dbReference type="NCBI Taxonomy" id="1293975"/>
    <lineage>
        <taxon>Eukaryota</taxon>
        <taxon>Viridiplantae</taxon>
        <taxon>Streptophyta</taxon>
        <taxon>Embryophyta</taxon>
        <taxon>Tracheophyta</taxon>
        <taxon>Spermatophyta</taxon>
        <taxon>Magnoliopsida</taxon>
        <taxon>eudicotyledons</taxon>
        <taxon>Gunneridae</taxon>
        <taxon>Pentapetalae</taxon>
        <taxon>asterids</taxon>
        <taxon>campanulids</taxon>
        <taxon>Escalloniales</taxon>
        <taxon>Escalloniaceae</taxon>
        <taxon>Escallonia</taxon>
    </lineage>
</organism>
<dbReference type="Pfam" id="PF00010">
    <property type="entry name" value="HLH"/>
    <property type="match status" value="1"/>
</dbReference>
<dbReference type="CDD" id="cd11454">
    <property type="entry name" value="bHLH_AtIND_like"/>
    <property type="match status" value="1"/>
</dbReference>
<keyword evidence="4" id="KW-0804">Transcription</keyword>
<comment type="subcellular location">
    <subcellularLocation>
        <location evidence="1">Nucleus</location>
    </subcellularLocation>
</comment>
<feature type="region of interest" description="Disordered" evidence="6">
    <location>
        <begin position="188"/>
        <end position="287"/>
    </location>
</feature>
<feature type="domain" description="BHLH" evidence="8">
    <location>
        <begin position="317"/>
        <end position="366"/>
    </location>
</feature>
<dbReference type="SUPFAM" id="SSF47459">
    <property type="entry name" value="HLH, helix-loop-helix DNA-binding domain"/>
    <property type="match status" value="1"/>
</dbReference>
<keyword evidence="3" id="KW-0238">DNA-binding</keyword>
<evidence type="ECO:0000313" key="9">
    <source>
        <dbReference type="EMBL" id="KAK3020748.1"/>
    </source>
</evidence>
<dbReference type="Gene3D" id="4.10.280.10">
    <property type="entry name" value="Helix-loop-helix DNA-binding domain"/>
    <property type="match status" value="1"/>
</dbReference>
<comment type="caution">
    <text evidence="9">The sequence shown here is derived from an EMBL/GenBank/DDBJ whole genome shotgun (WGS) entry which is preliminary data.</text>
</comment>
<dbReference type="GO" id="GO:0000978">
    <property type="term" value="F:RNA polymerase II cis-regulatory region sequence-specific DNA binding"/>
    <property type="evidence" value="ECO:0007669"/>
    <property type="project" value="TreeGrafter"/>
</dbReference>
<evidence type="ECO:0000256" key="7">
    <source>
        <dbReference type="SAM" id="Phobius"/>
    </source>
</evidence>
<dbReference type="AlphaFoldDB" id="A0AA88W6L8"/>
<proteinExistence type="predicted"/>
<dbReference type="GO" id="GO:0046983">
    <property type="term" value="F:protein dimerization activity"/>
    <property type="evidence" value="ECO:0007669"/>
    <property type="project" value="InterPro"/>
</dbReference>
<evidence type="ECO:0000256" key="5">
    <source>
        <dbReference type="ARBA" id="ARBA00023242"/>
    </source>
</evidence>
<dbReference type="InterPro" id="IPR036638">
    <property type="entry name" value="HLH_DNA-bd_sf"/>
</dbReference>
<keyword evidence="7" id="KW-0812">Transmembrane</keyword>
<dbReference type="InterPro" id="IPR045843">
    <property type="entry name" value="IND-like"/>
</dbReference>
<dbReference type="GO" id="GO:0048766">
    <property type="term" value="P:root hair initiation"/>
    <property type="evidence" value="ECO:0007669"/>
    <property type="project" value="UniProtKB-ARBA"/>
</dbReference>
<dbReference type="PANTHER" id="PTHR16223">
    <property type="entry name" value="TRANSCRIPTION FACTOR BHLH83-RELATED"/>
    <property type="match status" value="1"/>
</dbReference>
<keyword evidence="5" id="KW-0539">Nucleus</keyword>
<dbReference type="InterPro" id="IPR011598">
    <property type="entry name" value="bHLH_dom"/>
</dbReference>
<evidence type="ECO:0000256" key="1">
    <source>
        <dbReference type="ARBA" id="ARBA00004123"/>
    </source>
</evidence>
<accession>A0AA88W6L8</accession>
<reference evidence="9" key="1">
    <citation type="submission" date="2022-12" db="EMBL/GenBank/DDBJ databases">
        <title>Draft genome assemblies for two species of Escallonia (Escalloniales).</title>
        <authorList>
            <person name="Chanderbali A."/>
            <person name="Dervinis C."/>
            <person name="Anghel I."/>
            <person name="Soltis D."/>
            <person name="Soltis P."/>
            <person name="Zapata F."/>
        </authorList>
    </citation>
    <scope>NUCLEOTIDE SEQUENCE</scope>
    <source>
        <strain evidence="9">UCBG64.0493</strain>
        <tissue evidence="9">Leaf</tissue>
    </source>
</reference>
<dbReference type="GO" id="GO:0005634">
    <property type="term" value="C:nucleus"/>
    <property type="evidence" value="ECO:0007669"/>
    <property type="project" value="UniProtKB-SubCell"/>
</dbReference>
<evidence type="ECO:0000313" key="10">
    <source>
        <dbReference type="Proteomes" id="UP001188597"/>
    </source>
</evidence>
<dbReference type="SMART" id="SM00353">
    <property type="entry name" value="HLH"/>
    <property type="match status" value="1"/>
</dbReference>
<evidence type="ECO:0000256" key="6">
    <source>
        <dbReference type="SAM" id="MobiDB-lite"/>
    </source>
</evidence>
<sequence length="401" mass="44244">MESVGVFVNEEWDSLSKMFSSDEVVFLNENLSFGTPATFWPSDHEAADANLAGVDDPNVFYSSINTLNHNLYYHFSQESSNSSGSNNSVHEHYQFCDDSNILIPLTNNFSDESIANCAMDDEINNSLGQVFPDNVMEDILCLKEEEMGPGNVEINADSLSVATADHASKEVKHKRRCQLPELHEAAEDKIVSELSGNPKKRSRVSRDAQKNKKNVQPKKNEKHAQNGSNGEETNNAGLNGHGSTCYSSEDDSNASQELNGGATSDSKGSAALNSNGKTRASRGSATDPQSLYARVGNLPCTIVSFLTFSSSMVLFVNGVSFYSSNLQKRRERINERLRILQNIVPNGTKVDISTMLEEAVHYVKFLQLQIKLLSSDDMWMYAPIAYNGMDMGLYQKISSTQ</sequence>
<dbReference type="PANTHER" id="PTHR16223:SF274">
    <property type="entry name" value="TRANSCRIPTION FACTOR BHLH84"/>
    <property type="match status" value="1"/>
</dbReference>
<keyword evidence="10" id="KW-1185">Reference proteome</keyword>
<evidence type="ECO:0000256" key="2">
    <source>
        <dbReference type="ARBA" id="ARBA00023015"/>
    </source>
</evidence>
<dbReference type="EMBL" id="JAVXUP010000797">
    <property type="protein sequence ID" value="KAK3020748.1"/>
    <property type="molecule type" value="Genomic_DNA"/>
</dbReference>
<evidence type="ECO:0000256" key="3">
    <source>
        <dbReference type="ARBA" id="ARBA00023125"/>
    </source>
</evidence>
<feature type="transmembrane region" description="Helical" evidence="7">
    <location>
        <begin position="302"/>
        <end position="322"/>
    </location>
</feature>
<keyword evidence="7" id="KW-1133">Transmembrane helix</keyword>
<dbReference type="PROSITE" id="PS50888">
    <property type="entry name" value="BHLH"/>
    <property type="match status" value="1"/>
</dbReference>
<dbReference type="GO" id="GO:0000981">
    <property type="term" value="F:DNA-binding transcription factor activity, RNA polymerase II-specific"/>
    <property type="evidence" value="ECO:0007669"/>
    <property type="project" value="TreeGrafter"/>
</dbReference>
<dbReference type="FunFam" id="4.10.280.10:FF:000022">
    <property type="entry name" value="Basic helix-loop-helix transcription factor"/>
    <property type="match status" value="1"/>
</dbReference>
<evidence type="ECO:0000259" key="8">
    <source>
        <dbReference type="PROSITE" id="PS50888"/>
    </source>
</evidence>
<dbReference type="Proteomes" id="UP001188597">
    <property type="component" value="Unassembled WGS sequence"/>
</dbReference>
<name>A0AA88W6L8_9ASTE</name>
<evidence type="ECO:0000256" key="4">
    <source>
        <dbReference type="ARBA" id="ARBA00023163"/>
    </source>
</evidence>
<keyword evidence="2" id="KW-0805">Transcription regulation</keyword>
<protein>
    <recommendedName>
        <fullName evidence="8">BHLH domain-containing protein</fullName>
    </recommendedName>
</protein>
<feature type="compositionally biased region" description="Polar residues" evidence="6">
    <location>
        <begin position="225"/>
        <end position="287"/>
    </location>
</feature>
<keyword evidence="7" id="KW-0472">Membrane</keyword>